<dbReference type="EMBL" id="BKCJ011756445">
    <property type="protein sequence ID" value="GFD50359.1"/>
    <property type="molecule type" value="Genomic_DNA"/>
</dbReference>
<reference evidence="1" key="1">
    <citation type="journal article" date="2019" name="Sci. Rep.">
        <title>Draft genome of Tanacetum cinerariifolium, the natural source of mosquito coil.</title>
        <authorList>
            <person name="Yamashiro T."/>
            <person name="Shiraishi A."/>
            <person name="Satake H."/>
            <person name="Nakayama K."/>
        </authorList>
    </citation>
    <scope>NUCLEOTIDE SEQUENCE</scope>
</reference>
<accession>A0A699WTS3</accession>
<evidence type="ECO:0000313" key="1">
    <source>
        <dbReference type="EMBL" id="GFD50359.1"/>
    </source>
</evidence>
<name>A0A699WTS3_TANCI</name>
<organism evidence="1">
    <name type="scientific">Tanacetum cinerariifolium</name>
    <name type="common">Dalmatian daisy</name>
    <name type="synonym">Chrysanthemum cinerariifolium</name>
    <dbReference type="NCBI Taxonomy" id="118510"/>
    <lineage>
        <taxon>Eukaryota</taxon>
        <taxon>Viridiplantae</taxon>
        <taxon>Streptophyta</taxon>
        <taxon>Embryophyta</taxon>
        <taxon>Tracheophyta</taxon>
        <taxon>Spermatophyta</taxon>
        <taxon>Magnoliopsida</taxon>
        <taxon>eudicotyledons</taxon>
        <taxon>Gunneridae</taxon>
        <taxon>Pentapetalae</taxon>
        <taxon>asterids</taxon>
        <taxon>campanulids</taxon>
        <taxon>Asterales</taxon>
        <taxon>Asteraceae</taxon>
        <taxon>Asteroideae</taxon>
        <taxon>Anthemideae</taxon>
        <taxon>Anthemidinae</taxon>
        <taxon>Tanacetum</taxon>
    </lineage>
</organism>
<proteinExistence type="predicted"/>
<protein>
    <submittedName>
        <fullName evidence="1">Uncharacterized protein</fullName>
    </submittedName>
</protein>
<feature type="non-terminal residue" evidence="1">
    <location>
        <position position="78"/>
    </location>
</feature>
<gene>
    <name evidence="1" type="ORF">Tci_922328</name>
</gene>
<dbReference type="AlphaFoldDB" id="A0A699WTS3"/>
<comment type="caution">
    <text evidence="1">The sequence shown here is derived from an EMBL/GenBank/DDBJ whole genome shotgun (WGS) entry which is preliminary data.</text>
</comment>
<sequence>MSTKERKLEIIERVLHLSLEEELDVVEYALETLAAHSAPDDYTPIMPERSAEELRARFNQAMRESDEAKGIPHERVKA</sequence>